<dbReference type="Proteomes" id="UP000824139">
    <property type="component" value="Unassembled WGS sequence"/>
</dbReference>
<reference evidence="2" key="2">
    <citation type="journal article" date="2021" name="PeerJ">
        <title>Extensive microbial diversity within the chicken gut microbiome revealed by metagenomics and culture.</title>
        <authorList>
            <person name="Gilroy R."/>
            <person name="Ravi A."/>
            <person name="Getino M."/>
            <person name="Pursley I."/>
            <person name="Horton D.L."/>
            <person name="Alikhan N.F."/>
            <person name="Baker D."/>
            <person name="Gharbi K."/>
            <person name="Hall N."/>
            <person name="Watson M."/>
            <person name="Adriaenssens E.M."/>
            <person name="Foster-Nyarko E."/>
            <person name="Jarju S."/>
            <person name="Secka A."/>
            <person name="Antonio M."/>
            <person name="Oren A."/>
            <person name="Chaudhuri R.R."/>
            <person name="La Ragione R."/>
            <person name="Hildebrand F."/>
            <person name="Pallen M.J."/>
        </authorList>
    </citation>
    <scope>NUCLEOTIDE SEQUENCE</scope>
    <source>
        <strain evidence="2">CHK152-2994</strain>
    </source>
</reference>
<evidence type="ECO:0000256" key="1">
    <source>
        <dbReference type="SAM" id="Phobius"/>
    </source>
</evidence>
<dbReference type="EMBL" id="DVJO01000078">
    <property type="protein sequence ID" value="HIS82680.1"/>
    <property type="molecule type" value="Genomic_DNA"/>
</dbReference>
<organism evidence="2 3">
    <name type="scientific">Candidatus Scatenecus faecavium</name>
    <dbReference type="NCBI Taxonomy" id="2840915"/>
    <lineage>
        <taxon>Bacteria</taxon>
        <taxon>Candidatus Scatenecus</taxon>
    </lineage>
</organism>
<dbReference type="AlphaFoldDB" id="A0A9D1FVG1"/>
<name>A0A9D1FVG1_9BACT</name>
<evidence type="ECO:0000313" key="3">
    <source>
        <dbReference type="Proteomes" id="UP000824139"/>
    </source>
</evidence>
<comment type="caution">
    <text evidence="2">The sequence shown here is derived from an EMBL/GenBank/DDBJ whole genome shotgun (WGS) entry which is preliminary data.</text>
</comment>
<accession>A0A9D1FVG1</accession>
<proteinExistence type="predicted"/>
<keyword evidence="1" id="KW-0812">Transmembrane</keyword>
<protein>
    <submittedName>
        <fullName evidence="2">Uncharacterized protein</fullName>
    </submittedName>
</protein>
<keyword evidence="1" id="KW-0472">Membrane</keyword>
<evidence type="ECO:0000313" key="2">
    <source>
        <dbReference type="EMBL" id="HIS82680.1"/>
    </source>
</evidence>
<gene>
    <name evidence="2" type="ORF">IAD41_03640</name>
</gene>
<sequence length="281" mass="30852">MAVSNNKNIFNNETFLSAAGSAVIGGTGFALAGYDSKPWLKNGIPSDEFVKKVEDKIIAKTDKVQAQKIKIFDKFVDTIDKAKSYEELVDIQLKPLVSQNIAFKDMKSSLMEQVVAMLKNPELAGLERNIIDNDYMLDIYNGIKYSDNLGELKAVMSEYLKAGSGYRFDAAKESLKSSAALLLSANGINANVRQEAKAMIDASFDQIRHQLKHDPSSVSKEMFDIIKRTAKNMQGKTALLWGVSGGVLFGGIIFLINKLCSKTAKKTMANSPKPDSGQHLK</sequence>
<feature type="transmembrane region" description="Helical" evidence="1">
    <location>
        <begin position="238"/>
        <end position="256"/>
    </location>
</feature>
<reference evidence="2" key="1">
    <citation type="submission" date="2020-10" db="EMBL/GenBank/DDBJ databases">
        <authorList>
            <person name="Gilroy R."/>
        </authorList>
    </citation>
    <scope>NUCLEOTIDE SEQUENCE</scope>
    <source>
        <strain evidence="2">CHK152-2994</strain>
    </source>
</reference>
<keyword evidence="1" id="KW-1133">Transmembrane helix</keyword>